<feature type="disulfide bond" evidence="3">
    <location>
        <begin position="98"/>
        <end position="104"/>
    </location>
</feature>
<proteinExistence type="inferred from homology"/>
<evidence type="ECO:0000256" key="1">
    <source>
        <dbReference type="ARBA" id="ARBA00010607"/>
    </source>
</evidence>
<dbReference type="SMART" id="SM00205">
    <property type="entry name" value="THN"/>
    <property type="match status" value="1"/>
</dbReference>
<comment type="caution">
    <text evidence="5">The sequence shown here is derived from an EMBL/GenBank/DDBJ whole genome shotgun (WGS) entry which is preliminary data.</text>
</comment>
<dbReference type="PRINTS" id="PR00347">
    <property type="entry name" value="THAUMATIN"/>
</dbReference>
<feature type="disulfide bond" evidence="3">
    <location>
        <begin position="184"/>
        <end position="193"/>
    </location>
</feature>
<organism evidence="5 6">
    <name type="scientific">Zostera marina</name>
    <name type="common">Eelgrass</name>
    <dbReference type="NCBI Taxonomy" id="29655"/>
    <lineage>
        <taxon>Eukaryota</taxon>
        <taxon>Viridiplantae</taxon>
        <taxon>Streptophyta</taxon>
        <taxon>Embryophyta</taxon>
        <taxon>Tracheophyta</taxon>
        <taxon>Spermatophyta</taxon>
        <taxon>Magnoliopsida</taxon>
        <taxon>Liliopsida</taxon>
        <taxon>Zosteraceae</taxon>
        <taxon>Zostera</taxon>
    </lineage>
</organism>
<dbReference type="EMBL" id="LFYR01000429">
    <property type="protein sequence ID" value="KMZ74111.1"/>
    <property type="molecule type" value="Genomic_DNA"/>
</dbReference>
<dbReference type="InterPro" id="IPR001938">
    <property type="entry name" value="Thaumatin"/>
</dbReference>
<dbReference type="Pfam" id="PF00314">
    <property type="entry name" value="Thaumatin"/>
    <property type="match status" value="1"/>
</dbReference>
<gene>
    <name evidence="5" type="ORF">ZOSMA_135G00400</name>
</gene>
<evidence type="ECO:0000313" key="6">
    <source>
        <dbReference type="Proteomes" id="UP000036987"/>
    </source>
</evidence>
<dbReference type="OMA" id="YNRCGET"/>
<dbReference type="GO" id="GO:0006952">
    <property type="term" value="P:defense response"/>
    <property type="evidence" value="ECO:0000318"/>
    <property type="project" value="GO_Central"/>
</dbReference>
<dbReference type="Proteomes" id="UP000036987">
    <property type="component" value="Unassembled WGS sequence"/>
</dbReference>
<dbReference type="AlphaFoldDB" id="A0A0K9PYP4"/>
<feature type="disulfide bond" evidence="3">
    <location>
        <begin position="150"/>
        <end position="234"/>
    </location>
</feature>
<feature type="chain" id="PRO_5005528133" evidence="4">
    <location>
        <begin position="19"/>
        <end position="247"/>
    </location>
</feature>
<evidence type="ECO:0000256" key="4">
    <source>
        <dbReference type="SAM" id="SignalP"/>
    </source>
</evidence>
<comment type="similarity">
    <text evidence="1">Belongs to the thaumatin family.</text>
</comment>
<keyword evidence="2 3" id="KW-1015">Disulfide bond</keyword>
<evidence type="ECO:0000313" key="5">
    <source>
        <dbReference type="EMBL" id="KMZ74111.1"/>
    </source>
</evidence>
<evidence type="ECO:0000256" key="2">
    <source>
        <dbReference type="ARBA" id="ARBA00023157"/>
    </source>
</evidence>
<feature type="disulfide bond" evidence="3">
    <location>
        <begin position="155"/>
        <end position="217"/>
    </location>
</feature>
<accession>A0A0K9PYP4</accession>
<keyword evidence="6" id="KW-1185">Reference proteome</keyword>
<dbReference type="FunFam" id="2.60.110.10:FF:000002">
    <property type="entry name" value="Thaumatin-like protein 1a"/>
    <property type="match status" value="1"/>
</dbReference>
<dbReference type="SUPFAM" id="SSF49870">
    <property type="entry name" value="Osmotin, thaumatin-like protein"/>
    <property type="match status" value="1"/>
</dbReference>
<dbReference type="OrthoDB" id="430315at2759"/>
<sequence length="247" mass="26072">MDLASLLLVLLAVSFSFSATFLPAGATTLSLYNKCSHPVWPGIQPSSGRPILARGGFMLRPKKAYSIHLPSGWSGRVWGRQDCRFDSAGRGKCATGDCGKGLYCNGAGGAPPATLAEITLGSQDFYDVSLVDGYNLGISIQPFKGSSGKCGYAGCVRDLNDVCPSGLQVRSGSDNKVVACKSACSAFGSPRYCCTGDYGSPQNCKPTSYSKLFKQACPRAYSYAYDDPTSIVTCVGGSYLVTFCPHH</sequence>
<feature type="disulfide bond" evidence="3">
    <location>
        <begin position="35"/>
        <end position="244"/>
    </location>
</feature>
<dbReference type="PIRSF" id="PIRSF002703">
    <property type="entry name" value="Thaumatin"/>
    <property type="match status" value="1"/>
</dbReference>
<evidence type="ECO:0000256" key="3">
    <source>
        <dbReference type="PIRSR" id="PIRSR002703-1"/>
    </source>
</evidence>
<feature type="disulfide bond" evidence="3">
    <location>
        <begin position="83"/>
        <end position="93"/>
    </location>
</feature>
<dbReference type="InterPro" id="IPR017949">
    <property type="entry name" value="Thaumatin_CS"/>
</dbReference>
<feature type="disulfide bond" evidence="3">
    <location>
        <begin position="163"/>
        <end position="180"/>
    </location>
</feature>
<dbReference type="PROSITE" id="PS51367">
    <property type="entry name" value="THAUMATIN_2"/>
    <property type="match status" value="1"/>
</dbReference>
<name>A0A0K9PYP4_ZOSMR</name>
<dbReference type="PROSITE" id="PS00316">
    <property type="entry name" value="THAUMATIN_1"/>
    <property type="match status" value="1"/>
</dbReference>
<dbReference type="CDD" id="cd09218">
    <property type="entry name" value="TLP-PA"/>
    <property type="match status" value="1"/>
</dbReference>
<dbReference type="InterPro" id="IPR037176">
    <property type="entry name" value="Osmotin/thaumatin-like_sf"/>
</dbReference>
<feature type="disulfide bond" evidence="3">
    <location>
        <begin position="194"/>
        <end position="204"/>
    </location>
</feature>
<reference evidence="6" key="1">
    <citation type="journal article" date="2016" name="Nature">
        <title>The genome of the seagrass Zostera marina reveals angiosperm adaptation to the sea.</title>
        <authorList>
            <person name="Olsen J.L."/>
            <person name="Rouze P."/>
            <person name="Verhelst B."/>
            <person name="Lin Y.-C."/>
            <person name="Bayer T."/>
            <person name="Collen J."/>
            <person name="Dattolo E."/>
            <person name="De Paoli E."/>
            <person name="Dittami S."/>
            <person name="Maumus F."/>
            <person name="Michel G."/>
            <person name="Kersting A."/>
            <person name="Lauritano C."/>
            <person name="Lohaus R."/>
            <person name="Toepel M."/>
            <person name="Tonon T."/>
            <person name="Vanneste K."/>
            <person name="Amirebrahimi M."/>
            <person name="Brakel J."/>
            <person name="Bostroem C."/>
            <person name="Chovatia M."/>
            <person name="Grimwood J."/>
            <person name="Jenkins J.W."/>
            <person name="Jueterbock A."/>
            <person name="Mraz A."/>
            <person name="Stam W.T."/>
            <person name="Tice H."/>
            <person name="Bornberg-Bauer E."/>
            <person name="Green P.J."/>
            <person name="Pearson G.A."/>
            <person name="Procaccini G."/>
            <person name="Duarte C.M."/>
            <person name="Schmutz J."/>
            <person name="Reusch T.B.H."/>
            <person name="Van de Peer Y."/>
        </authorList>
    </citation>
    <scope>NUCLEOTIDE SEQUENCE [LARGE SCALE GENOMIC DNA]</scope>
    <source>
        <strain evidence="6">cv. Finnish</strain>
    </source>
</reference>
<dbReference type="Gene3D" id="2.60.110.10">
    <property type="entry name" value="Thaumatin"/>
    <property type="match status" value="1"/>
</dbReference>
<protein>
    <submittedName>
        <fullName evidence="5">Thaumatin-like protein</fullName>
    </submittedName>
</protein>
<feature type="signal peptide" evidence="4">
    <location>
        <begin position="1"/>
        <end position="18"/>
    </location>
</feature>
<dbReference type="PANTHER" id="PTHR31048">
    <property type="entry name" value="OS03G0233200 PROTEIN"/>
    <property type="match status" value="1"/>
</dbReference>
<keyword evidence="4" id="KW-0732">Signal</keyword>